<feature type="transmembrane region" description="Helical" evidence="1">
    <location>
        <begin position="5"/>
        <end position="20"/>
    </location>
</feature>
<organism evidence="2 3">
    <name type="scientific">Lactobacillus kitasatonis</name>
    <dbReference type="NCBI Taxonomy" id="237446"/>
    <lineage>
        <taxon>Bacteria</taxon>
        <taxon>Bacillati</taxon>
        <taxon>Bacillota</taxon>
        <taxon>Bacilli</taxon>
        <taxon>Lactobacillales</taxon>
        <taxon>Lactobacillaceae</taxon>
        <taxon>Lactobacillus</taxon>
    </lineage>
</organism>
<keyword evidence="1" id="KW-0812">Transmembrane</keyword>
<evidence type="ECO:0000313" key="2">
    <source>
        <dbReference type="EMBL" id="MBL1071216.1"/>
    </source>
</evidence>
<name>A0ABS1LSP5_9LACO</name>
<evidence type="ECO:0000256" key="1">
    <source>
        <dbReference type="SAM" id="Phobius"/>
    </source>
</evidence>
<proteinExistence type="predicted"/>
<feature type="transmembrane region" description="Helical" evidence="1">
    <location>
        <begin position="114"/>
        <end position="133"/>
    </location>
</feature>
<dbReference type="EMBL" id="JAEHNR010000011">
    <property type="protein sequence ID" value="MBL1071216.1"/>
    <property type="molecule type" value="Genomic_DNA"/>
</dbReference>
<feature type="transmembrane region" description="Helical" evidence="1">
    <location>
        <begin position="92"/>
        <end position="108"/>
    </location>
</feature>
<reference evidence="2 3" key="1">
    <citation type="journal article" date="2021" name="Microorganisms">
        <title>Dual Inhibition of Salmonella enterica and Clostridium perfringens by New Probiotic Candidates Isolated from Chicken Intestinal Mucosa.</title>
        <authorList>
            <person name="Lone A."/>
            <person name="Mottawea W."/>
            <person name="Ait Chait Y."/>
            <person name="Hammami R."/>
        </authorList>
    </citation>
    <scope>NUCLEOTIDE SEQUENCE [LARGE SCALE GENOMIC DNA]</scope>
    <source>
        <strain evidence="2 3">A12</strain>
    </source>
</reference>
<evidence type="ECO:0000313" key="3">
    <source>
        <dbReference type="Proteomes" id="UP000640912"/>
    </source>
</evidence>
<sequence>MWIILIINALVAMAIAYFSLRERQEDFNLFTAGAVFIAFGLALILGSVPVMNNFDESSVLQFIGGILIVLGIVSLIVGFVTKAARTVSLRDVAIAIEVAAVCLLYLTHNSSLSFMNLVVPELAAIVGLVLFIVSRRQMN</sequence>
<feature type="transmembrane region" description="Helical" evidence="1">
    <location>
        <begin position="60"/>
        <end position="80"/>
    </location>
</feature>
<gene>
    <name evidence="2" type="ORF">JEM47_01520</name>
</gene>
<accession>A0ABS1LSP5</accession>
<keyword evidence="3" id="KW-1185">Reference proteome</keyword>
<dbReference type="Proteomes" id="UP000640912">
    <property type="component" value="Unassembled WGS sequence"/>
</dbReference>
<keyword evidence="1" id="KW-1133">Transmembrane helix</keyword>
<dbReference type="RefSeq" id="WP_202017464.1">
    <property type="nucleotide sequence ID" value="NZ_JAEHNR010000011.1"/>
</dbReference>
<comment type="caution">
    <text evidence="2">The sequence shown here is derived from an EMBL/GenBank/DDBJ whole genome shotgun (WGS) entry which is preliminary data.</text>
</comment>
<keyword evidence="1" id="KW-0472">Membrane</keyword>
<protein>
    <submittedName>
        <fullName evidence="2">Uncharacterized protein</fullName>
    </submittedName>
</protein>
<feature type="transmembrane region" description="Helical" evidence="1">
    <location>
        <begin position="27"/>
        <end position="48"/>
    </location>
</feature>